<accession>M4QEG3</accession>
<keyword evidence="2 5" id="KW-0689">Ribosomal protein</keyword>
<dbReference type="Pfam" id="PF00466">
    <property type="entry name" value="Ribosomal_L10"/>
    <property type="match status" value="1"/>
</dbReference>
<protein>
    <submittedName>
        <fullName evidence="5">Ribosomal protein L10</fullName>
    </submittedName>
</protein>
<evidence type="ECO:0000313" key="5">
    <source>
        <dbReference type="EMBL" id="AGH24485.1"/>
    </source>
</evidence>
<dbReference type="EMBL" id="KC353359">
    <property type="protein sequence ID" value="AGH24485.1"/>
    <property type="molecule type" value="Genomic_DNA"/>
</dbReference>
<evidence type="ECO:0000256" key="3">
    <source>
        <dbReference type="ARBA" id="ARBA00023274"/>
    </source>
</evidence>
<name>M4QEG3_SECEC</name>
<dbReference type="InterPro" id="IPR043141">
    <property type="entry name" value="Ribosomal_uL10-like_sf"/>
</dbReference>
<reference evidence="5" key="1">
    <citation type="journal article" date="2003" name="Mol. Biol. Evol.">
        <title>Structure of the bc1 complex from Seculamonas ecuadoriensis, a jakobid flagellate with an ancestral mitochondrial genome.</title>
        <authorList>
            <person name="Marx S."/>
            <person name="Baumgartner M."/>
            <person name="Kannan S."/>
            <person name="Braun H.P."/>
            <person name="Lang B.F."/>
            <person name="Burger G."/>
        </authorList>
    </citation>
    <scope>NUCLEOTIDE SEQUENCE</scope>
    <source>
        <strain evidence="5">ATCC 50688</strain>
    </source>
</reference>
<reference evidence="5" key="4">
    <citation type="journal article" date="2013" name="Genome Biol. Evol.">
        <title>Strikingly bacteria-like and gene-rich mitochondrial genomes throughout jakobid protists.</title>
        <authorList>
            <person name="Burger G."/>
            <person name="Gray M.W."/>
            <person name="Forget L."/>
            <person name="Lang B.F."/>
        </authorList>
    </citation>
    <scope>NUCLEOTIDE SEQUENCE</scope>
    <source>
        <strain evidence="5">ATCC 50688</strain>
    </source>
</reference>
<geneLocation type="mitochondrion" evidence="5"/>
<dbReference type="GO" id="GO:0005840">
    <property type="term" value="C:ribosome"/>
    <property type="evidence" value="ECO:0007669"/>
    <property type="project" value="UniProtKB-KW"/>
</dbReference>
<reference evidence="5" key="3">
    <citation type="journal article" date="2006" name="RNA">
        <title>Hybrid E. coli--Mitochondrial ribonuclease P RNAs are catalytically active.</title>
        <authorList>
            <person name="Seif E."/>
            <person name="Cadieux A."/>
            <person name="Lang B.F."/>
        </authorList>
    </citation>
    <scope>NUCLEOTIDE SEQUENCE</scope>
    <source>
        <strain evidence="5">ATCC 50688</strain>
    </source>
</reference>
<gene>
    <name evidence="5" type="primary">rpl10</name>
</gene>
<evidence type="ECO:0000256" key="4">
    <source>
        <dbReference type="SAM" id="Coils"/>
    </source>
</evidence>
<organism evidence="5">
    <name type="scientific">Seculamonas ecuadoriensis</name>
    <name type="common">Flagellate</name>
    <dbReference type="NCBI Taxonomy" id="221724"/>
    <lineage>
        <taxon>Eukaryota</taxon>
        <taxon>Discoba</taxon>
        <taxon>Jakobida</taxon>
        <taxon>Histionina</taxon>
        <taxon>Seculamonas</taxon>
    </lineage>
</organism>
<dbReference type="SUPFAM" id="SSF160369">
    <property type="entry name" value="Ribosomal protein L10-like"/>
    <property type="match status" value="1"/>
</dbReference>
<keyword evidence="3" id="KW-0687">Ribonucleoprotein</keyword>
<dbReference type="InterPro" id="IPR047865">
    <property type="entry name" value="Ribosomal_uL10_bac_type"/>
</dbReference>
<comment type="similarity">
    <text evidence="1">Belongs to the universal ribosomal protein uL10 family.</text>
</comment>
<keyword evidence="4" id="KW-0175">Coiled coil</keyword>
<evidence type="ECO:0000256" key="1">
    <source>
        <dbReference type="ARBA" id="ARBA00008889"/>
    </source>
</evidence>
<proteinExistence type="inferred from homology"/>
<sequence>MKKHKKSYVYQEYSQILNESSIIIAMHYNNLVRNKTNLEQQKIELRKLVQNNSIHEKDLQFKVIKNTLMRKVLANTQYASFADCLHGPTLLVYTNKNSAINSIDFVKQLLNWQKERTDFIVLGAKYDNSFISAADISFFGNISNNILLEQSKLISLLVQNTSQISGTLINSYLPLLLTTQSITNLK</sequence>
<feature type="coiled-coil region" evidence="4">
    <location>
        <begin position="28"/>
        <end position="58"/>
    </location>
</feature>
<dbReference type="RefSeq" id="YP_007890790.1">
    <property type="nucleotide sequence ID" value="NC_021128.1"/>
</dbReference>
<evidence type="ECO:0000256" key="2">
    <source>
        <dbReference type="ARBA" id="ARBA00022980"/>
    </source>
</evidence>
<dbReference type="GeneID" id="15333276"/>
<dbReference type="InterPro" id="IPR001790">
    <property type="entry name" value="Ribosomal_uL10"/>
</dbReference>
<dbReference type="PANTHER" id="PTHR11560">
    <property type="entry name" value="39S RIBOSOMAL PROTEIN L10, MITOCHONDRIAL"/>
    <property type="match status" value="1"/>
</dbReference>
<dbReference type="Gene3D" id="3.30.70.1730">
    <property type="match status" value="1"/>
</dbReference>
<dbReference type="GO" id="GO:1990904">
    <property type="term" value="C:ribonucleoprotein complex"/>
    <property type="evidence" value="ECO:0007669"/>
    <property type="project" value="UniProtKB-KW"/>
</dbReference>
<dbReference type="AlphaFoldDB" id="M4QEG3"/>
<keyword evidence="5" id="KW-0496">Mitochondrion</keyword>
<reference evidence="5" key="2">
    <citation type="journal article" date="2004" name="RNA">
        <title>Mitochondrial 3' tRNA editing in the jakobid Seculamonas ecuadoriensis: a novel mechanism and implications for tRNA processing.</title>
        <authorList>
            <person name="Leigh J."/>
            <person name="Lang B.F."/>
        </authorList>
    </citation>
    <scope>NUCLEOTIDE SEQUENCE</scope>
    <source>
        <strain evidence="5">ATCC 50688</strain>
    </source>
</reference>